<organism evidence="2 3">
    <name type="scientific">Rhodococcus olei</name>
    <dbReference type="NCBI Taxonomy" id="2161675"/>
    <lineage>
        <taxon>Bacteria</taxon>
        <taxon>Bacillati</taxon>
        <taxon>Actinomycetota</taxon>
        <taxon>Actinomycetes</taxon>
        <taxon>Mycobacteriales</taxon>
        <taxon>Nocardiaceae</taxon>
        <taxon>Rhodococcus</taxon>
    </lineage>
</organism>
<dbReference type="InterPro" id="IPR026893">
    <property type="entry name" value="Tyr/Ser_Pase_IphP-type"/>
</dbReference>
<dbReference type="InterPro" id="IPR029021">
    <property type="entry name" value="Prot-tyrosine_phosphatase-like"/>
</dbReference>
<keyword evidence="3" id="KW-1185">Reference proteome</keyword>
<dbReference type="PROSITE" id="PS00383">
    <property type="entry name" value="TYR_PHOSPHATASE_1"/>
    <property type="match status" value="1"/>
</dbReference>
<evidence type="ECO:0000313" key="3">
    <source>
        <dbReference type="Proteomes" id="UP001501183"/>
    </source>
</evidence>
<protein>
    <submittedName>
        <fullName evidence="2">Tyrosine-protein phosphatase</fullName>
    </submittedName>
</protein>
<feature type="chain" id="PRO_5046810906" evidence="1">
    <location>
        <begin position="28"/>
        <end position="306"/>
    </location>
</feature>
<dbReference type="Proteomes" id="UP001501183">
    <property type="component" value="Unassembled WGS sequence"/>
</dbReference>
<keyword evidence="1" id="KW-0732">Signal</keyword>
<accession>A0ABP8P159</accession>
<gene>
    <name evidence="2" type="ORF">GCM10023094_20540</name>
</gene>
<sequence>MSRCGSRIPALLIAGAVLFTGSAGLAAAEPVPVPVLAGLLESGSAGLGSSAPVADAPRLASVDNFRDVAGTGAGYARAHGGHVAKGVFYRSNAIAPNDADLATLAGLGLTVAYDLRSAAEIAKKQDRLPDGVAYVNIPILSGNVNEAEIVASIHTPEDAREMMRTANRTFVTGEVERAGFGKLLTELANTDGRQVFHCTAGKDRTGWTSYLLLSIAGVAPEAIMDDYLLTNEYAAESISATLAHIEQGQGPEMAAKIAPLLGVERSYLQAGIDQLTATYGTVANYLTAGLGLSAQTVAVLERKLAG</sequence>
<dbReference type="SUPFAM" id="SSF52799">
    <property type="entry name" value="(Phosphotyrosine protein) phosphatases II"/>
    <property type="match status" value="1"/>
</dbReference>
<dbReference type="InterPro" id="IPR016130">
    <property type="entry name" value="Tyr_Pase_AS"/>
</dbReference>
<proteinExistence type="predicted"/>
<reference evidence="3" key="1">
    <citation type="journal article" date="2019" name="Int. J. Syst. Evol. Microbiol.">
        <title>The Global Catalogue of Microorganisms (GCM) 10K type strain sequencing project: providing services to taxonomists for standard genome sequencing and annotation.</title>
        <authorList>
            <consortium name="The Broad Institute Genomics Platform"/>
            <consortium name="The Broad Institute Genome Sequencing Center for Infectious Disease"/>
            <person name="Wu L."/>
            <person name="Ma J."/>
        </authorList>
    </citation>
    <scope>NUCLEOTIDE SEQUENCE [LARGE SCALE GENOMIC DNA]</scope>
    <source>
        <strain evidence="3">JCM 32206</strain>
    </source>
</reference>
<dbReference type="EMBL" id="BAABFB010000030">
    <property type="protein sequence ID" value="GAA4477753.1"/>
    <property type="molecule type" value="Genomic_DNA"/>
</dbReference>
<dbReference type="RefSeq" id="WP_345344360.1">
    <property type="nucleotide sequence ID" value="NZ_BAABFB010000030.1"/>
</dbReference>
<feature type="signal peptide" evidence="1">
    <location>
        <begin position="1"/>
        <end position="27"/>
    </location>
</feature>
<dbReference type="Pfam" id="PF13350">
    <property type="entry name" value="Y_phosphatase3"/>
    <property type="match status" value="1"/>
</dbReference>
<dbReference type="Gene3D" id="3.90.190.10">
    <property type="entry name" value="Protein tyrosine phosphatase superfamily"/>
    <property type="match status" value="1"/>
</dbReference>
<name>A0ABP8P159_9NOCA</name>
<comment type="caution">
    <text evidence="2">The sequence shown here is derived from an EMBL/GenBank/DDBJ whole genome shotgun (WGS) entry which is preliminary data.</text>
</comment>
<evidence type="ECO:0000256" key="1">
    <source>
        <dbReference type="SAM" id="SignalP"/>
    </source>
</evidence>
<evidence type="ECO:0000313" key="2">
    <source>
        <dbReference type="EMBL" id="GAA4477753.1"/>
    </source>
</evidence>